<dbReference type="Gene3D" id="1.20.58.760">
    <property type="entry name" value="Peptidase M41"/>
    <property type="match status" value="1"/>
</dbReference>
<protein>
    <submittedName>
        <fullName evidence="2">Putative inactive ATP-dependent zinc metalloprotease FTSHI 4, chloroplastic</fullName>
    </submittedName>
</protein>
<evidence type="ECO:0000313" key="2">
    <source>
        <dbReference type="EMBL" id="RVW86884.1"/>
    </source>
</evidence>
<organism evidence="2 3">
    <name type="scientific">Vitis vinifera</name>
    <name type="common">Grape</name>
    <dbReference type="NCBI Taxonomy" id="29760"/>
    <lineage>
        <taxon>Eukaryota</taxon>
        <taxon>Viridiplantae</taxon>
        <taxon>Streptophyta</taxon>
        <taxon>Embryophyta</taxon>
        <taxon>Tracheophyta</taxon>
        <taxon>Spermatophyta</taxon>
        <taxon>Magnoliopsida</taxon>
        <taxon>eudicotyledons</taxon>
        <taxon>Gunneridae</taxon>
        <taxon>Pentapetalae</taxon>
        <taxon>rosids</taxon>
        <taxon>Vitales</taxon>
        <taxon>Vitaceae</taxon>
        <taxon>Viteae</taxon>
        <taxon>Vitis</taxon>
    </lineage>
</organism>
<dbReference type="Pfam" id="PF13966">
    <property type="entry name" value="zf-RVT"/>
    <property type="match status" value="1"/>
</dbReference>
<dbReference type="GO" id="GO:0006508">
    <property type="term" value="P:proteolysis"/>
    <property type="evidence" value="ECO:0007669"/>
    <property type="project" value="UniProtKB-KW"/>
</dbReference>
<reference evidence="2 3" key="1">
    <citation type="journal article" date="2018" name="PLoS Genet.">
        <title>Population sequencing reveals clonal diversity and ancestral inbreeding in the grapevine cultivar Chardonnay.</title>
        <authorList>
            <person name="Roach M.J."/>
            <person name="Johnson D.L."/>
            <person name="Bohlmann J."/>
            <person name="van Vuuren H.J."/>
            <person name="Jones S.J."/>
            <person name="Pretorius I.S."/>
            <person name="Schmidt S.A."/>
            <person name="Borneman A.R."/>
        </authorList>
    </citation>
    <scope>NUCLEOTIDE SEQUENCE [LARGE SCALE GENOMIC DNA]</scope>
    <source>
        <strain evidence="3">cv. Chardonnay</strain>
        <tissue evidence="2">Leaf</tissue>
    </source>
</reference>
<dbReference type="PANTHER" id="PTHR36617:SF15">
    <property type="entry name" value="REVERSE TRANSCRIPTASE ZINC-BINDING DOMAIN-CONTAINING PROTEIN"/>
    <property type="match status" value="1"/>
</dbReference>
<comment type="caution">
    <text evidence="2">The sequence shown here is derived from an EMBL/GenBank/DDBJ whole genome shotgun (WGS) entry which is preliminary data.</text>
</comment>
<dbReference type="GO" id="GO:0004222">
    <property type="term" value="F:metalloendopeptidase activity"/>
    <property type="evidence" value="ECO:0007669"/>
    <property type="project" value="InterPro"/>
</dbReference>
<keyword evidence="2" id="KW-0645">Protease</keyword>
<feature type="domain" description="Reverse transcriptase zinc-binding" evidence="1">
    <location>
        <begin position="203"/>
        <end position="257"/>
    </location>
</feature>
<accession>A0A438HR00</accession>
<keyword evidence="2" id="KW-0482">Metalloprotease</keyword>
<dbReference type="AlphaFoldDB" id="A0A438HR00"/>
<evidence type="ECO:0000313" key="3">
    <source>
        <dbReference type="Proteomes" id="UP000288805"/>
    </source>
</evidence>
<dbReference type="PANTHER" id="PTHR36617">
    <property type="entry name" value="PROTEIN, PUTATIVE-RELATED"/>
    <property type="match status" value="1"/>
</dbReference>
<dbReference type="InterPro" id="IPR037219">
    <property type="entry name" value="Peptidase_M41-like"/>
</dbReference>
<dbReference type="SUPFAM" id="SSF140990">
    <property type="entry name" value="FtsH protease domain-like"/>
    <property type="match status" value="1"/>
</dbReference>
<gene>
    <name evidence="2" type="primary">FTSHI4_0</name>
    <name evidence="2" type="ORF">CK203_035990</name>
</gene>
<dbReference type="EMBL" id="QGNW01000189">
    <property type="protein sequence ID" value="RVW86884.1"/>
    <property type="molecule type" value="Genomic_DNA"/>
</dbReference>
<evidence type="ECO:0000259" key="1">
    <source>
        <dbReference type="Pfam" id="PF13966"/>
    </source>
</evidence>
<dbReference type="Proteomes" id="UP000288805">
    <property type="component" value="Unassembled WGS sequence"/>
</dbReference>
<dbReference type="InterPro" id="IPR026960">
    <property type="entry name" value="RVT-Znf"/>
</dbReference>
<sequence length="877" mass="99692">MLEGEAHWKKVIKIEYGGEAVGVLVKERKKGGLGLRKITLLNKALLGKWIWRFACAKEEFWKKVLEAKYGKEEFGWRTRKANGAFGVGVWKEILKESTWCWENMGFKVGKGNRIRFWTDLWCGNNVLSQGFPNLFSMAAHRNVTVEECWDQNTGQGGWILGLLRDLNDWEVGLVGNILAVLRDYSVTVEDDSVCWKKGEDGLFKVKYAYKVLANSQGLDFPHSNVWVGKVPTKIAFFAWEATWGKVLTLDRLQRRGGGGNWLSIIERCQEVSIQLGLDKKEVVWLIEHLVKACELDRKMAFNRKFGGKCKTHLLEVNCSCNERYVRLSKVTINQRFMFLVIPDGPKCSGWMNCEAVLSFFFIVSGAKVAWEFPFVGRQPRSSVDMRNSCSHPCARMAGEEDRRCSVVVSMGRWARSVIVTHKEMARSKNRVFCFICGLSWRLELGQKWGKVLEIDHHTLKLKGSMEVRIRVQIFEEHSLPAIMEFSDSSFSFTVLVSVAGRRAMEMKPLGVEDYESLWYYWIFVPLEQKGTFETGQEDSTEIPEELKLRLAYREAAVAVLACYFPDPYRPFIETNINSIHSQPNMRYAETSGRVFSRKADYLNSIVRACARLALEKKASPKQLDDVYRGNKSNTHLTNTRVIEEEMFGVDNLCWISAKATSETSRLAEFLILQTGMTAFGKAYYRNQGDLVPNLAAKLEALRDEYVRFAVEKCSSVLREYQSAVETITDILLEKGEMKADEIWEIYTRAPRIPQIGGHPLVSAVNVQGMPLLTKSSIPSNLPPAVNPVDEYGALIYAGRWGVHGITLPGRVTFAPGNVGFSTFGAPRPMETQIISDETWKLIDGIWDKRVQEIKAEASIQVEEEKEKPQLLVASHFL</sequence>
<keyword evidence="2" id="KW-0378">Hydrolase</keyword>
<proteinExistence type="predicted"/>
<dbReference type="GO" id="GO:0004176">
    <property type="term" value="F:ATP-dependent peptidase activity"/>
    <property type="evidence" value="ECO:0007669"/>
    <property type="project" value="InterPro"/>
</dbReference>
<name>A0A438HR00_VITVI</name>
<dbReference type="GO" id="GO:0005524">
    <property type="term" value="F:ATP binding"/>
    <property type="evidence" value="ECO:0007669"/>
    <property type="project" value="InterPro"/>
</dbReference>